<accession>A0A1L9RJX9</accession>
<evidence type="ECO:0000313" key="2">
    <source>
        <dbReference type="Proteomes" id="UP000184383"/>
    </source>
</evidence>
<gene>
    <name evidence="1" type="ORF">ASPWEDRAFT_501996</name>
</gene>
<dbReference type="VEuPathDB" id="FungiDB:ASPWEDRAFT_501996"/>
<keyword evidence="2" id="KW-1185">Reference proteome</keyword>
<organism evidence="1 2">
    <name type="scientific">Aspergillus wentii DTO 134E9</name>
    <dbReference type="NCBI Taxonomy" id="1073089"/>
    <lineage>
        <taxon>Eukaryota</taxon>
        <taxon>Fungi</taxon>
        <taxon>Dikarya</taxon>
        <taxon>Ascomycota</taxon>
        <taxon>Pezizomycotina</taxon>
        <taxon>Eurotiomycetes</taxon>
        <taxon>Eurotiomycetidae</taxon>
        <taxon>Eurotiales</taxon>
        <taxon>Aspergillaceae</taxon>
        <taxon>Aspergillus</taxon>
        <taxon>Aspergillus subgen. Cremei</taxon>
    </lineage>
</organism>
<dbReference type="Proteomes" id="UP000184383">
    <property type="component" value="Unassembled WGS sequence"/>
</dbReference>
<proteinExistence type="predicted"/>
<evidence type="ECO:0000313" key="1">
    <source>
        <dbReference type="EMBL" id="OJJ35246.1"/>
    </source>
</evidence>
<dbReference type="GeneID" id="63753246"/>
<dbReference type="EMBL" id="KV878212">
    <property type="protein sequence ID" value="OJJ35246.1"/>
    <property type="molecule type" value="Genomic_DNA"/>
</dbReference>
<reference evidence="2" key="1">
    <citation type="journal article" date="2017" name="Genome Biol.">
        <title>Comparative genomics reveals high biological diversity and specific adaptations in the industrially and medically important fungal genus Aspergillus.</title>
        <authorList>
            <person name="de Vries R.P."/>
            <person name="Riley R."/>
            <person name="Wiebenga A."/>
            <person name="Aguilar-Osorio G."/>
            <person name="Amillis S."/>
            <person name="Uchima C.A."/>
            <person name="Anderluh G."/>
            <person name="Asadollahi M."/>
            <person name="Askin M."/>
            <person name="Barry K."/>
            <person name="Battaglia E."/>
            <person name="Bayram O."/>
            <person name="Benocci T."/>
            <person name="Braus-Stromeyer S.A."/>
            <person name="Caldana C."/>
            <person name="Canovas D."/>
            <person name="Cerqueira G.C."/>
            <person name="Chen F."/>
            <person name="Chen W."/>
            <person name="Choi C."/>
            <person name="Clum A."/>
            <person name="Dos Santos R.A."/>
            <person name="Damasio A.R."/>
            <person name="Diallinas G."/>
            <person name="Emri T."/>
            <person name="Fekete E."/>
            <person name="Flipphi M."/>
            <person name="Freyberg S."/>
            <person name="Gallo A."/>
            <person name="Gournas C."/>
            <person name="Habgood R."/>
            <person name="Hainaut M."/>
            <person name="Harispe M.L."/>
            <person name="Henrissat B."/>
            <person name="Hilden K.S."/>
            <person name="Hope R."/>
            <person name="Hossain A."/>
            <person name="Karabika E."/>
            <person name="Karaffa L."/>
            <person name="Karanyi Z."/>
            <person name="Krasevec N."/>
            <person name="Kuo A."/>
            <person name="Kusch H."/>
            <person name="LaButti K."/>
            <person name="Lagendijk E.L."/>
            <person name="Lapidus A."/>
            <person name="Levasseur A."/>
            <person name="Lindquist E."/>
            <person name="Lipzen A."/>
            <person name="Logrieco A.F."/>
            <person name="MacCabe A."/>
            <person name="Maekelae M.R."/>
            <person name="Malavazi I."/>
            <person name="Melin P."/>
            <person name="Meyer V."/>
            <person name="Mielnichuk N."/>
            <person name="Miskei M."/>
            <person name="Molnar A.P."/>
            <person name="Mule G."/>
            <person name="Ngan C.Y."/>
            <person name="Orejas M."/>
            <person name="Orosz E."/>
            <person name="Ouedraogo J.P."/>
            <person name="Overkamp K.M."/>
            <person name="Park H.-S."/>
            <person name="Perrone G."/>
            <person name="Piumi F."/>
            <person name="Punt P.J."/>
            <person name="Ram A.F."/>
            <person name="Ramon A."/>
            <person name="Rauscher S."/>
            <person name="Record E."/>
            <person name="Riano-Pachon D.M."/>
            <person name="Robert V."/>
            <person name="Roehrig J."/>
            <person name="Ruller R."/>
            <person name="Salamov A."/>
            <person name="Salih N.S."/>
            <person name="Samson R.A."/>
            <person name="Sandor E."/>
            <person name="Sanguinetti M."/>
            <person name="Schuetze T."/>
            <person name="Sepcic K."/>
            <person name="Shelest E."/>
            <person name="Sherlock G."/>
            <person name="Sophianopoulou V."/>
            <person name="Squina F.M."/>
            <person name="Sun H."/>
            <person name="Susca A."/>
            <person name="Todd R.B."/>
            <person name="Tsang A."/>
            <person name="Unkles S.E."/>
            <person name="van de Wiele N."/>
            <person name="van Rossen-Uffink D."/>
            <person name="Oliveira J.V."/>
            <person name="Vesth T.C."/>
            <person name="Visser J."/>
            <person name="Yu J.-H."/>
            <person name="Zhou M."/>
            <person name="Andersen M.R."/>
            <person name="Archer D.B."/>
            <person name="Baker S.E."/>
            <person name="Benoit I."/>
            <person name="Brakhage A.A."/>
            <person name="Braus G.H."/>
            <person name="Fischer R."/>
            <person name="Frisvad J.C."/>
            <person name="Goldman G.H."/>
            <person name="Houbraken J."/>
            <person name="Oakley B."/>
            <person name="Pocsi I."/>
            <person name="Scazzocchio C."/>
            <person name="Seiboth B."/>
            <person name="vanKuyk P.A."/>
            <person name="Wortman J."/>
            <person name="Dyer P.S."/>
            <person name="Grigoriev I.V."/>
        </authorList>
    </citation>
    <scope>NUCLEOTIDE SEQUENCE [LARGE SCALE GENOMIC DNA]</scope>
    <source>
        <strain evidence="2">DTO 134E9</strain>
    </source>
</reference>
<name>A0A1L9RJX9_ASPWE</name>
<protein>
    <submittedName>
        <fullName evidence="1">Uncharacterized protein</fullName>
    </submittedName>
</protein>
<sequence>MAMSGNLAVDERKEPIQTHRKRTYIFSYPGAYPSCSFSTAPHCCPSWPKEEGDVEVARLLRTSLRSWSWIWLIAGAQRWWDRRDTEGQTELCVYWPRWKDDGVIKRLMGKRSVDPAKKVTRTMMMELQVKSKKTPQRPRRSLFESCKVLVDLL</sequence>
<dbReference type="RefSeq" id="XP_040688922.1">
    <property type="nucleotide sequence ID" value="XM_040837398.1"/>
</dbReference>
<dbReference type="AlphaFoldDB" id="A0A1L9RJX9"/>